<dbReference type="InterPro" id="IPR006464">
    <property type="entry name" value="AcTrfase_RimI/Ard1"/>
</dbReference>
<evidence type="ECO:0000256" key="2">
    <source>
        <dbReference type="ARBA" id="ARBA00022490"/>
    </source>
</evidence>
<keyword evidence="8" id="KW-1185">Reference proteome</keyword>
<name>A0A840QMN0_9BACI</name>
<sequence length="153" mass="17795">MKAMAEDVRIRMMEESDLEDVLLVEHESFQKPWSKNAFLNELHINKFAHYLVVECDGRVIGYCGLWVIIDEAHITNIAILSHYRRQGYGQRLLKEALQLARNKGAERLSLEVRVSNLGAQAMYQNFGFQTGGIRKNYYTDNQEDALVMWVMLR</sequence>
<gene>
    <name evidence="7" type="ORF">HNQ41_000771</name>
</gene>
<dbReference type="PROSITE" id="PS51186">
    <property type="entry name" value="GNAT"/>
    <property type="match status" value="1"/>
</dbReference>
<dbReference type="GO" id="GO:0008999">
    <property type="term" value="F:protein-N-terminal-alanine acetyltransferase activity"/>
    <property type="evidence" value="ECO:0007669"/>
    <property type="project" value="UniProtKB-EC"/>
</dbReference>
<organism evidence="7 8">
    <name type="scientific">Texcoconibacillus texcoconensis</name>
    <dbReference type="NCBI Taxonomy" id="1095777"/>
    <lineage>
        <taxon>Bacteria</taxon>
        <taxon>Bacillati</taxon>
        <taxon>Bacillota</taxon>
        <taxon>Bacilli</taxon>
        <taxon>Bacillales</taxon>
        <taxon>Bacillaceae</taxon>
        <taxon>Texcoconibacillus</taxon>
    </lineage>
</organism>
<comment type="catalytic activity">
    <reaction evidence="5">
        <text>N-terminal L-alanyl-[ribosomal protein bS18] + acetyl-CoA = N-terminal N(alpha)-acetyl-L-alanyl-[ribosomal protein bS18] + CoA + H(+)</text>
        <dbReference type="Rhea" id="RHEA:43756"/>
        <dbReference type="Rhea" id="RHEA-COMP:10676"/>
        <dbReference type="Rhea" id="RHEA-COMP:10677"/>
        <dbReference type="ChEBI" id="CHEBI:15378"/>
        <dbReference type="ChEBI" id="CHEBI:57287"/>
        <dbReference type="ChEBI" id="CHEBI:57288"/>
        <dbReference type="ChEBI" id="CHEBI:64718"/>
        <dbReference type="ChEBI" id="CHEBI:83683"/>
        <dbReference type="EC" id="2.3.1.266"/>
    </reaction>
</comment>
<evidence type="ECO:0000313" key="8">
    <source>
        <dbReference type="Proteomes" id="UP000551878"/>
    </source>
</evidence>
<comment type="function">
    <text evidence="5">Acetylates the N-terminal alanine of ribosomal protein bS18.</text>
</comment>
<evidence type="ECO:0000256" key="4">
    <source>
        <dbReference type="ARBA" id="ARBA00023315"/>
    </source>
</evidence>
<keyword evidence="2 5" id="KW-0963">Cytoplasm</keyword>
<dbReference type="AlphaFoldDB" id="A0A840QMN0"/>
<dbReference type="Pfam" id="PF00583">
    <property type="entry name" value="Acetyltransf_1"/>
    <property type="match status" value="1"/>
</dbReference>
<accession>A0A840QMN0</accession>
<comment type="subcellular location">
    <subcellularLocation>
        <location evidence="5">Cytoplasm</location>
    </subcellularLocation>
</comment>
<dbReference type="InterPro" id="IPR000182">
    <property type="entry name" value="GNAT_dom"/>
</dbReference>
<dbReference type="EC" id="2.3.1.266" evidence="5"/>
<protein>
    <recommendedName>
        <fullName evidence="5">[Ribosomal protein bS18]-alanine N-acetyltransferase</fullName>
        <ecNumber evidence="5">2.3.1.266</ecNumber>
    </recommendedName>
</protein>
<evidence type="ECO:0000256" key="1">
    <source>
        <dbReference type="ARBA" id="ARBA00005395"/>
    </source>
</evidence>
<comment type="caution">
    <text evidence="7">The sequence shown here is derived from an EMBL/GenBank/DDBJ whole genome shotgun (WGS) entry which is preliminary data.</text>
</comment>
<dbReference type="CDD" id="cd04301">
    <property type="entry name" value="NAT_SF"/>
    <property type="match status" value="1"/>
</dbReference>
<evidence type="ECO:0000256" key="3">
    <source>
        <dbReference type="ARBA" id="ARBA00022679"/>
    </source>
</evidence>
<dbReference type="NCBIfam" id="TIGR01575">
    <property type="entry name" value="rimI"/>
    <property type="match status" value="1"/>
</dbReference>
<proteinExistence type="inferred from homology"/>
<feature type="domain" description="N-acetyltransferase" evidence="6">
    <location>
        <begin position="8"/>
        <end position="153"/>
    </location>
</feature>
<keyword evidence="3 7" id="KW-0808">Transferase</keyword>
<dbReference type="Proteomes" id="UP000551878">
    <property type="component" value="Unassembled WGS sequence"/>
</dbReference>
<evidence type="ECO:0000313" key="7">
    <source>
        <dbReference type="EMBL" id="MBB5172627.1"/>
    </source>
</evidence>
<evidence type="ECO:0000256" key="5">
    <source>
        <dbReference type="RuleBase" id="RU363094"/>
    </source>
</evidence>
<evidence type="ECO:0000259" key="6">
    <source>
        <dbReference type="PROSITE" id="PS51186"/>
    </source>
</evidence>
<keyword evidence="4 7" id="KW-0012">Acyltransferase</keyword>
<dbReference type="SUPFAM" id="SSF55729">
    <property type="entry name" value="Acyl-CoA N-acyltransferases (Nat)"/>
    <property type="match status" value="1"/>
</dbReference>
<dbReference type="Gene3D" id="3.40.630.30">
    <property type="match status" value="1"/>
</dbReference>
<dbReference type="EMBL" id="JACHHB010000002">
    <property type="protein sequence ID" value="MBB5172627.1"/>
    <property type="molecule type" value="Genomic_DNA"/>
</dbReference>
<dbReference type="PANTHER" id="PTHR43420:SF44">
    <property type="entry name" value="ACETYLTRANSFERASE YPEA"/>
    <property type="match status" value="1"/>
</dbReference>
<reference evidence="7 8" key="1">
    <citation type="submission" date="2020-08" db="EMBL/GenBank/DDBJ databases">
        <title>Genomic Encyclopedia of Type Strains, Phase IV (KMG-IV): sequencing the most valuable type-strain genomes for metagenomic binning, comparative biology and taxonomic classification.</title>
        <authorList>
            <person name="Goeker M."/>
        </authorList>
    </citation>
    <scope>NUCLEOTIDE SEQUENCE [LARGE SCALE GENOMIC DNA]</scope>
    <source>
        <strain evidence="7 8">DSM 24696</strain>
    </source>
</reference>
<dbReference type="InterPro" id="IPR050680">
    <property type="entry name" value="YpeA/RimI_acetyltransf"/>
</dbReference>
<comment type="similarity">
    <text evidence="1 5">Belongs to the acetyltransferase family. RimI subfamily.</text>
</comment>
<dbReference type="InterPro" id="IPR016181">
    <property type="entry name" value="Acyl_CoA_acyltransferase"/>
</dbReference>
<dbReference type="GO" id="GO:0005737">
    <property type="term" value="C:cytoplasm"/>
    <property type="evidence" value="ECO:0007669"/>
    <property type="project" value="UniProtKB-SubCell"/>
</dbReference>
<dbReference type="PANTHER" id="PTHR43420">
    <property type="entry name" value="ACETYLTRANSFERASE"/>
    <property type="match status" value="1"/>
</dbReference>